<keyword evidence="4" id="KW-1185">Reference proteome</keyword>
<protein>
    <submittedName>
        <fullName evidence="3">GYF domain</fullName>
    </submittedName>
</protein>
<feature type="region of interest" description="Disordered" evidence="1">
    <location>
        <begin position="1343"/>
        <end position="1362"/>
    </location>
</feature>
<organism evidence="3 4">
    <name type="scientific">Musa troglodytarum</name>
    <name type="common">fe'i banana</name>
    <dbReference type="NCBI Taxonomy" id="320322"/>
    <lineage>
        <taxon>Eukaryota</taxon>
        <taxon>Viridiplantae</taxon>
        <taxon>Streptophyta</taxon>
        <taxon>Embryophyta</taxon>
        <taxon>Tracheophyta</taxon>
        <taxon>Spermatophyta</taxon>
        <taxon>Magnoliopsida</taxon>
        <taxon>Liliopsida</taxon>
        <taxon>Zingiberales</taxon>
        <taxon>Musaceae</taxon>
        <taxon>Musa</taxon>
    </lineage>
</organism>
<feature type="compositionally biased region" description="Polar residues" evidence="1">
    <location>
        <begin position="1347"/>
        <end position="1362"/>
    </location>
</feature>
<reference evidence="3" key="1">
    <citation type="submission" date="2022-05" db="EMBL/GenBank/DDBJ databases">
        <title>The Musa troglodytarum L. genome provides insights into the mechanism of non-climacteric behaviour and enrichment of carotenoids.</title>
        <authorList>
            <person name="Wang J."/>
        </authorList>
    </citation>
    <scope>NUCLEOTIDE SEQUENCE</scope>
    <source>
        <tissue evidence="3">Leaf</tissue>
    </source>
</reference>
<dbReference type="Proteomes" id="UP001055439">
    <property type="component" value="Chromosome 7"/>
</dbReference>
<evidence type="ECO:0000313" key="4">
    <source>
        <dbReference type="Proteomes" id="UP001055439"/>
    </source>
</evidence>
<dbReference type="Gene3D" id="3.30.1490.40">
    <property type="match status" value="1"/>
</dbReference>
<dbReference type="OrthoDB" id="6415790at2759"/>
<dbReference type="PANTHER" id="PTHR46992:SF1">
    <property type="entry name" value="GYF DOMAIN-CONTAINING PROTEIN"/>
    <property type="match status" value="1"/>
</dbReference>
<feature type="region of interest" description="Disordered" evidence="1">
    <location>
        <begin position="1496"/>
        <end position="1606"/>
    </location>
</feature>
<sequence length="1625" mass="182063">MAGGNLDLPEDLLPSRLVGEAWARKDTLAGGNGKEKNPIGFLDEGKDQATSENNIPLSPQWLYAKPGDSKDTRPTSFAPSVTLPDSVQKDMWPQEKKEWRRNVNDLESNRRWREEERETSLLSRRERKKEGDRETEYRKNDRHPDNISLREAADLKTLSSSDRLHEVPNRSAGNENRRDSKWSSRWGPEDKEKEPWTERKVDVEKEGSHSEKQFFLASIRPFSGSDSRDKWRPRHRQEIHSGVSSMLRAAPGFGGVEVPPVPFASGRGRSKSVSGLQFGRPSAAGPIGACPVNKACFQYPRGKLLDIYRNQKMPVVDATSEGFEEVPPITVSSSITPLAFVTPDAEEEVVLKDIWKGKLTSSEVNLNRERMAGVNEETDDGGNTLVDNKHDKMESFATLKELESKDNFNLLINLVGPDDRAPKVADHEVVHDKPVLGGNLTNFEINLSEIEVANVDDQTSHLDIPKNIKLGQGSTVSFDVNAKLPDASCPLYDASFVEISNTNNNHENHKIEKKLSEQGTSPEELSLFYQDPQGEIQGPFLGVDIISWFEQGFFGTDLPVCLSDAPEGTPFQPLGEVMPHLKLEQHIVLDLPSSNMSEPLDTTRGNLETCVPSSRFSDSFPTNDQQRLLSWDALDHHVKHNVVESEASVDPNKAWLSFSNSETPLGTTGLEEKIFHDFTGQDAEVVLYKGRPVGDMEKGSGKLVNENIALSRSISGNHFLMTKTGNSSFASQNIPRDNDLNSLGLLWSELEGTHRKLPLSSTVPGSTEKLIDNHDSARNAFLFSHNPEQFNSISDFPITNEPWANNYRSKGSNIIHDNFDANNLSRFEAESNQFSLERQLLLQQLEKQQLQQQRLLSPQNVEFAGTLLDQVHDPMQQHHLVNQQPREDLERMLKFQFEQQRYLDQLKQQHQMHQRHQQLHEHQMQLLHRLQHHEPQRQQQLQKQIHLEHLLHRQLLEPGSGASNIDSHVMNMYDQVLLRQRLLSESQQQSHNLSLHHDSASDQFLEANFLQNFQRQNQNDLLDVLSHSKRGQVPTLEQKFLLELQQEQLQARQLSRQLSGMEEERHLGGVWSVDDSGQFIRTAAGPHQNYSARLSQLDLVQAQALSSLEQPSHLQQNFLSHERMPHDPYERRPHPLDRSMHMHVGAPAPNLDLVNAVARAQGLDAQGHLDQLHTFNQIGQIPSSVRSHQVRISEEFTVPHLDARERHWSEASRQRSSDLMESHLKQLQIEAAKQRSTNLSLPGENLNAWASSLGNDGSSEHGLRDLLFHENFQSQQPTGLAVGTPTSSYELRDSWIFSHPSSENPFNLSSERGGLSSSFSESSFFADVGQPTKEQLLNKNMEGDASNFESNRSTLRSGSARSFEQKQFPADIDIIEKEKFVNSIGGGSSLKRLDISNLMEVARGKSLGPRGSSGTRLAMDMQDSGVKQAAGGGHEVVNIDKSFRHDSSGKAGGGLTFFNYEMTPDSVHPEEIVSNMSSGDVLKGTNSLFLEHTRDPYATSSTELPDVIASQPPKGKKPTTFGSSEEDSAGNPASQSTETSISNKKDSRFRRTSSGSDADVMELSFSDMLKSTKKPMPEPENPEVGSLGKAAKKKGKKGRQIDPSLLGFKVHSNRILMGEIQRPDD</sequence>
<gene>
    <name evidence="3" type="ORF">MUK42_10801</name>
</gene>
<feature type="compositionally biased region" description="Basic and acidic residues" evidence="1">
    <location>
        <begin position="128"/>
        <end position="145"/>
    </location>
</feature>
<evidence type="ECO:0000256" key="1">
    <source>
        <dbReference type="SAM" id="MobiDB-lite"/>
    </source>
</evidence>
<accession>A0A9E7GUK8</accession>
<dbReference type="SMART" id="SM00444">
    <property type="entry name" value="GYF"/>
    <property type="match status" value="1"/>
</dbReference>
<feature type="domain" description="GYF" evidence="2">
    <location>
        <begin position="525"/>
        <end position="580"/>
    </location>
</feature>
<dbReference type="InterPro" id="IPR003169">
    <property type="entry name" value="GYF"/>
</dbReference>
<feature type="compositionally biased region" description="Basic and acidic residues" evidence="1">
    <location>
        <begin position="92"/>
        <end position="119"/>
    </location>
</feature>
<dbReference type="CDD" id="cd00072">
    <property type="entry name" value="GYF"/>
    <property type="match status" value="1"/>
</dbReference>
<feature type="compositionally biased region" description="Basic and acidic residues" evidence="1">
    <location>
        <begin position="175"/>
        <end position="207"/>
    </location>
</feature>
<feature type="compositionally biased region" description="Polar residues" evidence="1">
    <location>
        <begin position="74"/>
        <end position="85"/>
    </location>
</feature>
<feature type="compositionally biased region" description="Basic and acidic residues" evidence="1">
    <location>
        <begin position="25"/>
        <end position="49"/>
    </location>
</feature>
<dbReference type="SUPFAM" id="SSF55277">
    <property type="entry name" value="GYF domain"/>
    <property type="match status" value="1"/>
</dbReference>
<dbReference type="PANTHER" id="PTHR46992">
    <property type="entry name" value="GYF DOMAIN-CONTAINING PROTEIN"/>
    <property type="match status" value="1"/>
</dbReference>
<evidence type="ECO:0000259" key="2">
    <source>
        <dbReference type="SMART" id="SM00444"/>
    </source>
</evidence>
<feature type="compositionally biased region" description="Polar residues" evidence="1">
    <location>
        <begin position="1531"/>
        <end position="1542"/>
    </location>
</feature>
<evidence type="ECO:0000313" key="3">
    <source>
        <dbReference type="EMBL" id="URE19378.1"/>
    </source>
</evidence>
<name>A0A9E7GUK8_9LILI</name>
<dbReference type="Pfam" id="PF02213">
    <property type="entry name" value="GYF"/>
    <property type="match status" value="1"/>
</dbReference>
<dbReference type="EMBL" id="CP097509">
    <property type="protein sequence ID" value="URE19378.1"/>
    <property type="molecule type" value="Genomic_DNA"/>
</dbReference>
<dbReference type="InterPro" id="IPR035445">
    <property type="entry name" value="GYF-like_dom_sf"/>
</dbReference>
<feature type="region of interest" description="Disordered" evidence="1">
    <location>
        <begin position="25"/>
        <end position="207"/>
    </location>
</feature>
<proteinExistence type="predicted"/>